<comment type="caution">
    <text evidence="2">The sequence shown here is derived from an EMBL/GenBank/DDBJ whole genome shotgun (WGS) entry which is preliminary data.</text>
</comment>
<feature type="transmembrane region" description="Helical" evidence="1">
    <location>
        <begin position="69"/>
        <end position="88"/>
    </location>
</feature>
<organism evidence="2 4">
    <name type="scientific">Glycomyces lechevalierae</name>
    <dbReference type="NCBI Taxonomy" id="256034"/>
    <lineage>
        <taxon>Bacteria</taxon>
        <taxon>Bacillati</taxon>
        <taxon>Actinomycetota</taxon>
        <taxon>Actinomycetes</taxon>
        <taxon>Glycomycetales</taxon>
        <taxon>Glycomycetaceae</taxon>
        <taxon>Glycomyces</taxon>
    </lineage>
</organism>
<keyword evidence="1" id="KW-0472">Membrane</keyword>
<dbReference type="Proteomes" id="UP001183604">
    <property type="component" value="Unassembled WGS sequence"/>
</dbReference>
<reference evidence="2" key="1">
    <citation type="submission" date="2022-12" db="EMBL/GenBank/DDBJ databases">
        <title>Gycomyces niveus sp.nov., a novel actinomycete isolated from soil in Shouguang.</title>
        <authorList>
            <person name="Yang X."/>
        </authorList>
    </citation>
    <scope>NUCLEOTIDE SEQUENCE</scope>
    <source>
        <strain evidence="2">DSM 44724</strain>
    </source>
</reference>
<accession>A0A9X3ST71</accession>
<gene>
    <name evidence="3" type="ORF">J2S69_004801</name>
    <name evidence="2" type="ORF">O2L01_02915</name>
</gene>
<evidence type="ECO:0000313" key="4">
    <source>
        <dbReference type="Proteomes" id="UP001145799"/>
    </source>
</evidence>
<name>A0A9X3ST71_9ACTN</name>
<evidence type="ECO:0000313" key="5">
    <source>
        <dbReference type="Proteomes" id="UP001183604"/>
    </source>
</evidence>
<keyword evidence="1" id="KW-1133">Transmembrane helix</keyword>
<proteinExistence type="predicted"/>
<evidence type="ECO:0000313" key="3">
    <source>
        <dbReference type="EMBL" id="MDR7341082.1"/>
    </source>
</evidence>
<dbReference type="EMBL" id="JAVDYD010000001">
    <property type="protein sequence ID" value="MDR7341082.1"/>
    <property type="molecule type" value="Genomic_DNA"/>
</dbReference>
<dbReference type="Proteomes" id="UP001145799">
    <property type="component" value="Unassembled WGS sequence"/>
</dbReference>
<dbReference type="EMBL" id="JAPZVQ010000001">
    <property type="protein sequence ID" value="MDA1383925.1"/>
    <property type="molecule type" value="Genomic_DNA"/>
</dbReference>
<sequence length="225" mass="24622">MIAEKYGYWISPNPAAETANTPTAIEAVHGAAAKAHQDTRRAHVVFLGLFIGLVASLTIGGITRHALGFILGALIGMIFIAAAMLVIANRKGRRHVSRNSQYLMQILQHHSWQAWPCVAEGQDGNPNSFAKHIYLMSPQQEVVRVFTAVMPQDVWWSLTDGMGVLWVCGDLRYAVIMGSQLGEQIWIAHPYQKPVAAPMTTMTTQVFQDLARSATSSAVQRLIGG</sequence>
<feature type="transmembrane region" description="Helical" evidence="1">
    <location>
        <begin position="44"/>
        <end position="63"/>
    </location>
</feature>
<evidence type="ECO:0000313" key="2">
    <source>
        <dbReference type="EMBL" id="MDA1383925.1"/>
    </source>
</evidence>
<evidence type="ECO:0000256" key="1">
    <source>
        <dbReference type="SAM" id="Phobius"/>
    </source>
</evidence>
<keyword evidence="1" id="KW-0812">Transmembrane</keyword>
<protein>
    <submittedName>
        <fullName evidence="2">Uncharacterized protein</fullName>
    </submittedName>
</protein>
<dbReference type="RefSeq" id="WP_270120261.1">
    <property type="nucleotide sequence ID" value="NZ_BAAAOM010000001.1"/>
</dbReference>
<keyword evidence="5" id="KW-1185">Reference proteome</keyword>
<reference evidence="3 5" key="2">
    <citation type="submission" date="2023-07" db="EMBL/GenBank/DDBJ databases">
        <title>Sequencing the genomes of 1000 actinobacteria strains.</title>
        <authorList>
            <person name="Klenk H.-P."/>
        </authorList>
    </citation>
    <scope>NUCLEOTIDE SEQUENCE [LARGE SCALE GENOMIC DNA]</scope>
    <source>
        <strain evidence="3 5">DSM 44724</strain>
    </source>
</reference>
<dbReference type="AlphaFoldDB" id="A0A9X3ST71"/>